<dbReference type="Proteomes" id="UP001165378">
    <property type="component" value="Unassembled WGS sequence"/>
</dbReference>
<protein>
    <submittedName>
        <fullName evidence="3">XdhC family protein</fullName>
    </submittedName>
</protein>
<dbReference type="InterPro" id="IPR027051">
    <property type="entry name" value="XdhC_Rossmann_dom"/>
</dbReference>
<evidence type="ECO:0000259" key="2">
    <source>
        <dbReference type="Pfam" id="PF13478"/>
    </source>
</evidence>
<dbReference type="PANTHER" id="PTHR30388:SF4">
    <property type="entry name" value="MOLYBDENUM COFACTOR INSERTION CHAPERONE PAOD"/>
    <property type="match status" value="1"/>
</dbReference>
<feature type="region of interest" description="Disordered" evidence="1">
    <location>
        <begin position="254"/>
        <end position="313"/>
    </location>
</feature>
<dbReference type="Gene3D" id="3.40.50.720">
    <property type="entry name" value="NAD(P)-binding Rossmann-like Domain"/>
    <property type="match status" value="1"/>
</dbReference>
<dbReference type="EMBL" id="JAKFHA010000024">
    <property type="protein sequence ID" value="MCF2531456.1"/>
    <property type="molecule type" value="Genomic_DNA"/>
</dbReference>
<gene>
    <name evidence="3" type="ORF">LZ495_30150</name>
</gene>
<dbReference type="InterPro" id="IPR052698">
    <property type="entry name" value="MoCofactor_Util/Proc"/>
</dbReference>
<evidence type="ECO:0000313" key="3">
    <source>
        <dbReference type="EMBL" id="MCF2531456.1"/>
    </source>
</evidence>
<dbReference type="AlphaFoldDB" id="A0AA41Q699"/>
<keyword evidence="4" id="KW-1185">Reference proteome</keyword>
<comment type="caution">
    <text evidence="3">The sequence shown here is derived from an EMBL/GenBank/DDBJ whole genome shotgun (WGS) entry which is preliminary data.</text>
</comment>
<dbReference type="PANTHER" id="PTHR30388">
    <property type="entry name" value="ALDEHYDE OXIDOREDUCTASE MOLYBDENUM COFACTOR ASSEMBLY PROTEIN"/>
    <property type="match status" value="1"/>
</dbReference>
<evidence type="ECO:0000313" key="4">
    <source>
        <dbReference type="Proteomes" id="UP001165378"/>
    </source>
</evidence>
<sequence length="313" mass="32625">MLDAARALFGGAPARVLSVIPGEEMLPWEEAPACAGELRVLVTPVPPRPVFAAVDRAFTEDRPLTLAVGLRPPHRWSCAEGIGALPRVEDRFVEELRPRRRLVLVGATDLAAALAGFADPLERAVVVLDPRPGHLASGAFPSGVQVVRTWPDAWLAAHPLREDDAVVVVSHDPRIDDAALRAALPGPAGYVGALGSRATHARRLARLQGTPGLARLVGPVGLDIGGVSPAETALSILAELVAVERGRAGRPLREGRFSIRPEAAGARRREPGGSGPNAPAGRVVSRPSEDFRAAGDAGRPGSAGHRTGGGTRG</sequence>
<name>A0AA41Q699_9ACTN</name>
<proteinExistence type="predicted"/>
<dbReference type="Pfam" id="PF13478">
    <property type="entry name" value="XdhC_C"/>
    <property type="match status" value="1"/>
</dbReference>
<accession>A0AA41Q699</accession>
<reference evidence="3" key="1">
    <citation type="submission" date="2022-01" db="EMBL/GenBank/DDBJ databases">
        <title>Genome-Based Taxonomic Classification of the Phylum Actinobacteria.</title>
        <authorList>
            <person name="Gao Y."/>
        </authorList>
    </citation>
    <scope>NUCLEOTIDE SEQUENCE</scope>
    <source>
        <strain evidence="3">KLBMP 8922</strain>
    </source>
</reference>
<evidence type="ECO:0000256" key="1">
    <source>
        <dbReference type="SAM" id="MobiDB-lite"/>
    </source>
</evidence>
<feature type="domain" description="XdhC Rossmann" evidence="2">
    <location>
        <begin position="102"/>
        <end position="240"/>
    </location>
</feature>
<organism evidence="3 4">
    <name type="scientific">Yinghuangia soli</name>
    <dbReference type="NCBI Taxonomy" id="2908204"/>
    <lineage>
        <taxon>Bacteria</taxon>
        <taxon>Bacillati</taxon>
        <taxon>Actinomycetota</taxon>
        <taxon>Actinomycetes</taxon>
        <taxon>Kitasatosporales</taxon>
        <taxon>Streptomycetaceae</taxon>
        <taxon>Yinghuangia</taxon>
    </lineage>
</organism>
<feature type="compositionally biased region" description="Basic and acidic residues" evidence="1">
    <location>
        <begin position="254"/>
        <end position="271"/>
    </location>
</feature>